<gene>
    <name evidence="4" type="ORF">GCM10023209_21270</name>
</gene>
<evidence type="ECO:0000256" key="2">
    <source>
        <dbReference type="SAM" id="Phobius"/>
    </source>
</evidence>
<evidence type="ECO:0000313" key="5">
    <source>
        <dbReference type="Proteomes" id="UP001499910"/>
    </source>
</evidence>
<protein>
    <recommendedName>
        <fullName evidence="3">Zinc finger/thioredoxin putative domain-containing protein</fullName>
    </recommendedName>
</protein>
<evidence type="ECO:0000256" key="1">
    <source>
        <dbReference type="SAM" id="MobiDB-lite"/>
    </source>
</evidence>
<feature type="compositionally biased region" description="Basic and acidic residues" evidence="1">
    <location>
        <begin position="161"/>
        <end position="173"/>
    </location>
</feature>
<evidence type="ECO:0000313" key="4">
    <source>
        <dbReference type="EMBL" id="GAA5074298.1"/>
    </source>
</evidence>
<evidence type="ECO:0000259" key="3">
    <source>
        <dbReference type="Pfam" id="PF13717"/>
    </source>
</evidence>
<dbReference type="Proteomes" id="UP001499910">
    <property type="component" value="Unassembled WGS sequence"/>
</dbReference>
<accession>A0ABP9LA50</accession>
<dbReference type="RefSeq" id="WP_259553998.1">
    <property type="nucleotide sequence ID" value="NZ_BAABHW010000002.1"/>
</dbReference>
<proteinExistence type="predicted"/>
<sequence>MRLTCPNCGARYEVDDSLIPAEGRDVQCSNCATTWFQPGRRSAVEPTPEPEPEAPRPPQDIPEQADASADPADETTSPDPETVEETPAARERRSIDPAVRDILRQEADRESRLRRGEPDPVETQSEMPLDQPEEAARARRPGHDADLENAQEAFDTPASGRDGHSDGARRDLLPDIEEINSTLRATGDRAATEEDASDIETVDASFRRRQGVRIGFGLTVMIAAMLAWLYVNHERAIGWLPAAEPVIERYVGLIDTARFTLDQTARDLVGPDEATE</sequence>
<organism evidence="4 5">
    <name type="scientific">[Roseibacterium] beibuensis</name>
    <dbReference type="NCBI Taxonomy" id="1193142"/>
    <lineage>
        <taxon>Bacteria</taxon>
        <taxon>Pseudomonadati</taxon>
        <taxon>Pseudomonadota</taxon>
        <taxon>Alphaproteobacteria</taxon>
        <taxon>Rhodobacterales</taxon>
        <taxon>Roseobacteraceae</taxon>
        <taxon>Roseicyclus</taxon>
    </lineage>
</organism>
<feature type="domain" description="Zinc finger/thioredoxin putative" evidence="3">
    <location>
        <begin position="1"/>
        <end position="36"/>
    </location>
</feature>
<keyword evidence="2" id="KW-0812">Transmembrane</keyword>
<feature type="compositionally biased region" description="Basic and acidic residues" evidence="1">
    <location>
        <begin position="134"/>
        <end position="146"/>
    </location>
</feature>
<reference evidence="5" key="1">
    <citation type="journal article" date="2019" name="Int. J. Syst. Evol. Microbiol.">
        <title>The Global Catalogue of Microorganisms (GCM) 10K type strain sequencing project: providing services to taxonomists for standard genome sequencing and annotation.</title>
        <authorList>
            <consortium name="The Broad Institute Genomics Platform"/>
            <consortium name="The Broad Institute Genome Sequencing Center for Infectious Disease"/>
            <person name="Wu L."/>
            <person name="Ma J."/>
        </authorList>
    </citation>
    <scope>NUCLEOTIDE SEQUENCE [LARGE SCALE GENOMIC DNA]</scope>
    <source>
        <strain evidence="5">JCM 18015</strain>
    </source>
</reference>
<keyword evidence="2" id="KW-0472">Membrane</keyword>
<keyword evidence="2" id="KW-1133">Transmembrane helix</keyword>
<dbReference type="NCBIfam" id="TIGR02098">
    <property type="entry name" value="MJ0042_CXXC"/>
    <property type="match status" value="1"/>
</dbReference>
<dbReference type="InterPro" id="IPR011723">
    <property type="entry name" value="Znf/thioredoxin_put"/>
</dbReference>
<dbReference type="Pfam" id="PF13717">
    <property type="entry name" value="Zn_ribbon_4"/>
    <property type="match status" value="1"/>
</dbReference>
<dbReference type="EMBL" id="BAABHW010000002">
    <property type="protein sequence ID" value="GAA5074298.1"/>
    <property type="molecule type" value="Genomic_DNA"/>
</dbReference>
<feature type="transmembrane region" description="Helical" evidence="2">
    <location>
        <begin position="214"/>
        <end position="231"/>
    </location>
</feature>
<name>A0ABP9LA50_9RHOB</name>
<feature type="compositionally biased region" description="Basic and acidic residues" evidence="1">
    <location>
        <begin position="87"/>
        <end position="118"/>
    </location>
</feature>
<keyword evidence="5" id="KW-1185">Reference proteome</keyword>
<comment type="caution">
    <text evidence="4">The sequence shown here is derived from an EMBL/GenBank/DDBJ whole genome shotgun (WGS) entry which is preliminary data.</text>
</comment>
<feature type="region of interest" description="Disordered" evidence="1">
    <location>
        <begin position="34"/>
        <end position="174"/>
    </location>
</feature>